<comment type="caution">
    <text evidence="8">The sequence shown here is derived from an EMBL/GenBank/DDBJ whole genome shotgun (WGS) entry which is preliminary data.</text>
</comment>
<evidence type="ECO:0000259" key="7">
    <source>
        <dbReference type="Pfam" id="PF00884"/>
    </source>
</evidence>
<proteinExistence type="inferred from homology"/>
<dbReference type="PANTHER" id="PTHR42693:SF53">
    <property type="entry name" value="ENDO-4-O-SULFATASE"/>
    <property type="match status" value="1"/>
</dbReference>
<dbReference type="Gene3D" id="3.40.720.10">
    <property type="entry name" value="Alkaline Phosphatase, subunit A"/>
    <property type="match status" value="1"/>
</dbReference>
<dbReference type="SUPFAM" id="SSF53649">
    <property type="entry name" value="Alkaline phosphatase-like"/>
    <property type="match status" value="1"/>
</dbReference>
<keyword evidence="9" id="KW-1185">Reference proteome</keyword>
<name>A0A934VUZ5_9BACT</name>
<dbReference type="GO" id="GO:0046872">
    <property type="term" value="F:metal ion binding"/>
    <property type="evidence" value="ECO:0007669"/>
    <property type="project" value="UniProtKB-KW"/>
</dbReference>
<dbReference type="AlphaFoldDB" id="A0A934VUZ5"/>
<dbReference type="CDD" id="cd16143">
    <property type="entry name" value="ARS_like"/>
    <property type="match status" value="1"/>
</dbReference>
<evidence type="ECO:0000313" key="9">
    <source>
        <dbReference type="Proteomes" id="UP000603141"/>
    </source>
</evidence>
<dbReference type="GO" id="GO:0004065">
    <property type="term" value="F:arylsulfatase activity"/>
    <property type="evidence" value="ECO:0007669"/>
    <property type="project" value="TreeGrafter"/>
</dbReference>
<dbReference type="InterPro" id="IPR017850">
    <property type="entry name" value="Alkaline_phosphatase_core_sf"/>
</dbReference>
<evidence type="ECO:0000256" key="2">
    <source>
        <dbReference type="ARBA" id="ARBA00022723"/>
    </source>
</evidence>
<feature type="chain" id="PRO_5038035458" evidence="6">
    <location>
        <begin position="22"/>
        <end position="495"/>
    </location>
</feature>
<dbReference type="InterPro" id="IPR000917">
    <property type="entry name" value="Sulfatase_N"/>
</dbReference>
<evidence type="ECO:0000313" key="8">
    <source>
        <dbReference type="EMBL" id="MBK1881273.1"/>
    </source>
</evidence>
<sequence>MKPKPLVCFLIFLGLAQLTTAKSETPNIVYILADDLGYGDVHCLNPDGKIATPHIDQLAAEGMRFTDAHSSSSVCTPSRYSILTGRYNWRTHLQSGVPGGFAKPLIAPDRMTVATLLKNHGYDTACFGKWHLGMTLPSRDHLNEKILDTPSSRGFDEFFGIAASLDMPPYSFIDGDHFSPAIDTEKSLFMDRVGPAAKDFEAIEVLPMLTQKADEYIRKHAKSDKPFFLYLPLTAPHTPLVPSKEWQVKSGLGPYGDFVMQTDATIGTVLAALDETGIAEQTLVIVTSDNGCAPMAGVKALEEQGHHPSAQFRGLKSDIWEGGHRLPFVVRWPGKVAAGSTNPALICLGDFMATCADLLEVKLPDNAAEDSISILPLLLGKTGEAPRRSIVHHSNNGSFAIREGSWKLELCPGSGGWGNPTDQAAMKRGLPAVQLYDLSKDISETTNVEAEHPEVVTHLRALLEQQIADGRSTPGDKQQNDAPIVVEKFSGQSGK</sequence>
<accession>A0A934VUZ5</accession>
<dbReference type="RefSeq" id="WP_200267326.1">
    <property type="nucleotide sequence ID" value="NZ_JAENIJ010000003.1"/>
</dbReference>
<feature type="region of interest" description="Disordered" evidence="5">
    <location>
        <begin position="469"/>
        <end position="495"/>
    </location>
</feature>
<keyword evidence="4" id="KW-0106">Calcium</keyword>
<organism evidence="8 9">
    <name type="scientific">Luteolibacter pohnpeiensis</name>
    <dbReference type="NCBI Taxonomy" id="454153"/>
    <lineage>
        <taxon>Bacteria</taxon>
        <taxon>Pseudomonadati</taxon>
        <taxon>Verrucomicrobiota</taxon>
        <taxon>Verrucomicrobiia</taxon>
        <taxon>Verrucomicrobiales</taxon>
        <taxon>Verrucomicrobiaceae</taxon>
        <taxon>Luteolibacter</taxon>
    </lineage>
</organism>
<dbReference type="Pfam" id="PF00884">
    <property type="entry name" value="Sulfatase"/>
    <property type="match status" value="1"/>
</dbReference>
<comment type="similarity">
    <text evidence="1">Belongs to the sulfatase family.</text>
</comment>
<dbReference type="EMBL" id="JAENIJ010000003">
    <property type="protein sequence ID" value="MBK1881273.1"/>
    <property type="molecule type" value="Genomic_DNA"/>
</dbReference>
<keyword evidence="2" id="KW-0479">Metal-binding</keyword>
<feature type="domain" description="Sulfatase N-terminal" evidence="7">
    <location>
        <begin position="26"/>
        <end position="360"/>
    </location>
</feature>
<reference evidence="8" key="1">
    <citation type="submission" date="2021-01" db="EMBL/GenBank/DDBJ databases">
        <title>Modified the classification status of verrucomicrobia.</title>
        <authorList>
            <person name="Feng X."/>
        </authorList>
    </citation>
    <scope>NUCLEOTIDE SEQUENCE</scope>
    <source>
        <strain evidence="8">KCTC 22041</strain>
    </source>
</reference>
<dbReference type="PANTHER" id="PTHR42693">
    <property type="entry name" value="ARYLSULFATASE FAMILY MEMBER"/>
    <property type="match status" value="1"/>
</dbReference>
<evidence type="ECO:0000256" key="3">
    <source>
        <dbReference type="ARBA" id="ARBA00022801"/>
    </source>
</evidence>
<dbReference type="Gene3D" id="3.30.1120.10">
    <property type="match status" value="1"/>
</dbReference>
<protein>
    <submittedName>
        <fullName evidence="8">Arylsulfatase</fullName>
    </submittedName>
</protein>
<keyword evidence="3" id="KW-0378">Hydrolase</keyword>
<evidence type="ECO:0000256" key="5">
    <source>
        <dbReference type="SAM" id="MobiDB-lite"/>
    </source>
</evidence>
<dbReference type="PROSITE" id="PS00523">
    <property type="entry name" value="SULFATASE_1"/>
    <property type="match status" value="1"/>
</dbReference>
<dbReference type="InterPro" id="IPR024607">
    <property type="entry name" value="Sulfatase_CS"/>
</dbReference>
<feature type="signal peptide" evidence="6">
    <location>
        <begin position="1"/>
        <end position="21"/>
    </location>
</feature>
<dbReference type="InterPro" id="IPR050738">
    <property type="entry name" value="Sulfatase"/>
</dbReference>
<evidence type="ECO:0000256" key="1">
    <source>
        <dbReference type="ARBA" id="ARBA00008779"/>
    </source>
</evidence>
<evidence type="ECO:0000256" key="4">
    <source>
        <dbReference type="ARBA" id="ARBA00022837"/>
    </source>
</evidence>
<keyword evidence="6" id="KW-0732">Signal</keyword>
<evidence type="ECO:0000256" key="6">
    <source>
        <dbReference type="SAM" id="SignalP"/>
    </source>
</evidence>
<dbReference type="Proteomes" id="UP000603141">
    <property type="component" value="Unassembled WGS sequence"/>
</dbReference>
<gene>
    <name evidence="8" type="ORF">JIN85_02535</name>
</gene>